<protein>
    <submittedName>
        <fullName evidence="2">Uncharacterized protein</fullName>
    </submittedName>
</protein>
<reference evidence="2" key="1">
    <citation type="submission" date="2019-08" db="EMBL/GenBank/DDBJ databases">
        <authorList>
            <person name="Kucharzyk K."/>
            <person name="Murdoch R.W."/>
            <person name="Higgins S."/>
            <person name="Loffler F."/>
        </authorList>
    </citation>
    <scope>NUCLEOTIDE SEQUENCE</scope>
</reference>
<evidence type="ECO:0000256" key="1">
    <source>
        <dbReference type="SAM" id="MobiDB-lite"/>
    </source>
</evidence>
<dbReference type="AlphaFoldDB" id="A0A645HSH6"/>
<evidence type="ECO:0000313" key="2">
    <source>
        <dbReference type="EMBL" id="MPN41432.1"/>
    </source>
</evidence>
<gene>
    <name evidence="2" type="ORF">SDC9_188978</name>
</gene>
<proteinExistence type="predicted"/>
<feature type="region of interest" description="Disordered" evidence="1">
    <location>
        <begin position="71"/>
        <end position="93"/>
    </location>
</feature>
<comment type="caution">
    <text evidence="2">The sequence shown here is derived from an EMBL/GenBank/DDBJ whole genome shotgun (WGS) entry which is preliminary data.</text>
</comment>
<sequence length="93" mass="10111">MNAPFRAYSPGAIQNDMVQRKYTFRNNNAQIGLKCQTTVAARAAAPLSALQSEFGIAIHGELTHVPRYVPRIAGDTPSSPEKASHETHHLIAT</sequence>
<accession>A0A645HSH6</accession>
<name>A0A645HSH6_9ZZZZ</name>
<dbReference type="EMBL" id="VSSQ01098460">
    <property type="protein sequence ID" value="MPN41432.1"/>
    <property type="molecule type" value="Genomic_DNA"/>
</dbReference>
<organism evidence="2">
    <name type="scientific">bioreactor metagenome</name>
    <dbReference type="NCBI Taxonomy" id="1076179"/>
    <lineage>
        <taxon>unclassified sequences</taxon>
        <taxon>metagenomes</taxon>
        <taxon>ecological metagenomes</taxon>
    </lineage>
</organism>
<feature type="compositionally biased region" description="Basic and acidic residues" evidence="1">
    <location>
        <begin position="82"/>
        <end position="93"/>
    </location>
</feature>